<evidence type="ECO:0000313" key="3">
    <source>
        <dbReference type="Proteomes" id="UP000707206"/>
    </source>
</evidence>
<sequence length="132" mass="14102">MASITDNAAELLLLLFLVITFLQSGIDKIIDWGGNLSWLKGHFSKTPLAGLVPVLLATVLLAELIAGILCAIGLYQLIASGESKVAFYGAVLSCVSLLMLLFGQRIAKDYVGAKTIVVYFVPAVFLVFLLQG</sequence>
<dbReference type="Proteomes" id="UP000707206">
    <property type="component" value="Unassembled WGS sequence"/>
</dbReference>
<reference evidence="2" key="1">
    <citation type="submission" date="2019-07" db="EMBL/GenBank/DDBJ databases">
        <authorList>
            <person name="De-Chao Zhang Q."/>
        </authorList>
    </citation>
    <scope>NUCLEOTIDE SEQUENCE</scope>
    <source>
        <strain evidence="2">TP-CH-4</strain>
    </source>
</reference>
<dbReference type="RefSeq" id="WP_152573514.1">
    <property type="nucleotide sequence ID" value="NZ_VIKU02000001.1"/>
</dbReference>
<gene>
    <name evidence="2" type="ORF">FK220_006900</name>
</gene>
<feature type="transmembrane region" description="Helical" evidence="1">
    <location>
        <begin position="85"/>
        <end position="104"/>
    </location>
</feature>
<accession>A0A967ATB7</accession>
<name>A0A967ATB7_9FLAO</name>
<dbReference type="AlphaFoldDB" id="A0A967ATB7"/>
<feature type="transmembrane region" description="Helical" evidence="1">
    <location>
        <begin position="51"/>
        <end position="78"/>
    </location>
</feature>
<feature type="transmembrane region" description="Helical" evidence="1">
    <location>
        <begin position="110"/>
        <end position="130"/>
    </location>
</feature>
<keyword evidence="1" id="KW-0472">Membrane</keyword>
<organism evidence="2 3">
    <name type="scientific">Pelagihabitans pacificus</name>
    <dbReference type="NCBI Taxonomy" id="2696054"/>
    <lineage>
        <taxon>Bacteria</taxon>
        <taxon>Pseudomonadati</taxon>
        <taxon>Bacteroidota</taxon>
        <taxon>Flavobacteriia</taxon>
        <taxon>Flavobacteriales</taxon>
        <taxon>Flavobacteriaceae</taxon>
        <taxon>Pelagihabitans</taxon>
    </lineage>
</organism>
<keyword evidence="1" id="KW-0812">Transmembrane</keyword>
<proteinExistence type="predicted"/>
<dbReference type="EMBL" id="VIKU02000001">
    <property type="protein sequence ID" value="NHF59060.1"/>
    <property type="molecule type" value="Genomic_DNA"/>
</dbReference>
<evidence type="ECO:0000256" key="1">
    <source>
        <dbReference type="SAM" id="Phobius"/>
    </source>
</evidence>
<comment type="caution">
    <text evidence="2">The sequence shown here is derived from an EMBL/GenBank/DDBJ whole genome shotgun (WGS) entry which is preliminary data.</text>
</comment>
<reference evidence="2" key="2">
    <citation type="submission" date="2020-03" db="EMBL/GenBank/DDBJ databases">
        <title>Flavobacteriaceae bacterium strain TP-CH-4, a member of the family Flavobacteriaceae isolated from a deep-sea seamount.</title>
        <authorList>
            <person name="Zhang D.-C."/>
        </authorList>
    </citation>
    <scope>NUCLEOTIDE SEQUENCE</scope>
    <source>
        <strain evidence="2">TP-CH-4</strain>
    </source>
</reference>
<keyword evidence="1" id="KW-1133">Transmembrane helix</keyword>
<keyword evidence="3" id="KW-1185">Reference proteome</keyword>
<evidence type="ECO:0000313" key="2">
    <source>
        <dbReference type="EMBL" id="NHF59060.1"/>
    </source>
</evidence>
<protein>
    <submittedName>
        <fullName evidence="2">DoxX family protein</fullName>
    </submittedName>
</protein>